<dbReference type="GO" id="GO:0003746">
    <property type="term" value="F:translation elongation factor activity"/>
    <property type="evidence" value="ECO:0007669"/>
    <property type="project" value="UniProtKB-KW"/>
</dbReference>
<dbReference type="Gene3D" id="3.40.630.10">
    <property type="entry name" value="Zn peptidases"/>
    <property type="match status" value="1"/>
</dbReference>
<dbReference type="Gene3D" id="3.50.30.30">
    <property type="match status" value="1"/>
</dbReference>
<reference evidence="1 2" key="1">
    <citation type="submission" date="2024-02" db="EMBL/GenBank/DDBJ databases">
        <title>A draft genome for the cacao thread blight pathogen Marasmius crinis-equi.</title>
        <authorList>
            <person name="Cohen S.P."/>
            <person name="Baruah I.K."/>
            <person name="Amoako-Attah I."/>
            <person name="Bukari Y."/>
            <person name="Meinhardt L.W."/>
            <person name="Bailey B.A."/>
        </authorList>
    </citation>
    <scope>NUCLEOTIDE SEQUENCE [LARGE SCALE GENOMIC DNA]</scope>
    <source>
        <strain evidence="1 2">GH-76</strain>
    </source>
</reference>
<accession>A0ABR3G1D2</accession>
<keyword evidence="2" id="KW-1185">Reference proteome</keyword>
<name>A0ABR3G1D2_9AGAR</name>
<comment type="caution">
    <text evidence="1">The sequence shown here is derived from an EMBL/GenBank/DDBJ whole genome shotgun (WGS) entry which is preliminary data.</text>
</comment>
<keyword evidence="1" id="KW-0648">Protein biosynthesis</keyword>
<gene>
    <name evidence="1" type="primary">EFT2_1</name>
    <name evidence="1" type="ORF">V5O48_000360</name>
</gene>
<keyword evidence="1" id="KW-0251">Elongation factor</keyword>
<dbReference type="Proteomes" id="UP001465976">
    <property type="component" value="Unassembled WGS sequence"/>
</dbReference>
<protein>
    <submittedName>
        <fullName evidence="1">Translation elongation factor 2</fullName>
    </submittedName>
</protein>
<evidence type="ECO:0000313" key="1">
    <source>
        <dbReference type="EMBL" id="KAL0581659.1"/>
    </source>
</evidence>
<evidence type="ECO:0000313" key="2">
    <source>
        <dbReference type="Proteomes" id="UP001465976"/>
    </source>
</evidence>
<sequence>MPGNDNQNTLTELVAGSMENAGLDVQTFEYEFTRWDPRWWSLSLKLKNGTVLGLPTTGYWPYSGDSGLVGRTGPIRDAGTFGLIDNLDRSPNTSALNLDSIEEGTVLFFDNPSPTRNYSLPEYRLLGTSRNISSSAIPELGNLTNPHWQSTKKLDWKDLKSRGVIAAISAWVNTSDENAALQFLPNDGAPGDGNLYDVPALYVGNSTGELIRDLVRNGEVETATVVLSAPSYKARTSTVIGHLEGQADNNDTIILYTHSDGPTIIEENGPILLLAMAEALAPLGLDINVDFVITTGHMSGGHLDESLWKDQVPSIVKNAKAVISCEHFGAIEYKDQFQNGKLVYGPTGRLEPMWSMANDTNHSDLLQQIYVESFEGTSDHLRMALLATQRINGVLAKWFGVGGIAQFGHSEVPTIGIIPQPDYLWAAFPDGGWSKLNISIAIEQINVILRVVEKLNEKYVNGEL</sequence>
<dbReference type="EMBL" id="JBAHYK010000006">
    <property type="protein sequence ID" value="KAL0581659.1"/>
    <property type="molecule type" value="Genomic_DNA"/>
</dbReference>
<proteinExistence type="predicted"/>
<organism evidence="1 2">
    <name type="scientific">Marasmius crinis-equi</name>
    <dbReference type="NCBI Taxonomy" id="585013"/>
    <lineage>
        <taxon>Eukaryota</taxon>
        <taxon>Fungi</taxon>
        <taxon>Dikarya</taxon>
        <taxon>Basidiomycota</taxon>
        <taxon>Agaricomycotina</taxon>
        <taxon>Agaricomycetes</taxon>
        <taxon>Agaricomycetidae</taxon>
        <taxon>Agaricales</taxon>
        <taxon>Marasmiineae</taxon>
        <taxon>Marasmiaceae</taxon>
        <taxon>Marasmius</taxon>
    </lineage>
</organism>
<dbReference type="SUPFAM" id="SSF53187">
    <property type="entry name" value="Zn-dependent exopeptidases"/>
    <property type="match status" value="1"/>
</dbReference>